<feature type="transmembrane region" description="Helical" evidence="1">
    <location>
        <begin position="65"/>
        <end position="84"/>
    </location>
</feature>
<evidence type="ECO:0000313" key="2">
    <source>
        <dbReference type="EMBL" id="AEH24504.1"/>
    </source>
</evidence>
<gene>
    <name evidence="2" type="ordered locus">PYCH_08190</name>
</gene>
<evidence type="ECO:0000256" key="1">
    <source>
        <dbReference type="SAM" id="Phobius"/>
    </source>
</evidence>
<dbReference type="RefSeq" id="WP_013905561.1">
    <property type="nucleotide sequence ID" value="NC_015680.1"/>
</dbReference>
<feature type="transmembrane region" description="Helical" evidence="1">
    <location>
        <begin position="21"/>
        <end position="39"/>
    </location>
</feature>
<dbReference type="KEGG" id="pya:PYCH_08190"/>
<dbReference type="STRING" id="529709.PYCH_08190"/>
<dbReference type="Proteomes" id="UP000008386">
    <property type="component" value="Chromosome"/>
</dbReference>
<keyword evidence="1" id="KW-0812">Transmembrane</keyword>
<dbReference type="AlphaFoldDB" id="F8AJ63"/>
<reference evidence="2 3" key="1">
    <citation type="journal article" date="2011" name="J. Bacteriol.">
        <title>Complete genome sequence of the obligate piezophilic hyperthermophilic archaeon Pyrococcus yayanosii CH1.</title>
        <authorList>
            <person name="Jun X."/>
            <person name="Lupeng L."/>
            <person name="Minjuan X."/>
            <person name="Oger P."/>
            <person name="Fengping W."/>
            <person name="Jebbar M."/>
            <person name="Xiang X."/>
        </authorList>
    </citation>
    <scope>NUCLEOTIDE SEQUENCE [LARGE SCALE GENOMIC DNA]</scope>
    <source>
        <strain evidence="3">CH1 / JCM 16557</strain>
    </source>
</reference>
<accession>F8AJ63</accession>
<protein>
    <submittedName>
        <fullName evidence="2">Na+/H+ antiporter, napA type (NapA)</fullName>
    </submittedName>
</protein>
<dbReference type="EMBL" id="CP002779">
    <property type="protein sequence ID" value="AEH24504.1"/>
    <property type="molecule type" value="Genomic_DNA"/>
</dbReference>
<sequence length="90" mass="9712">MFISLLFVEVGMGIELDYMHSAGLFALIYSVAAILSFSGDRNWHENGCGIIPAIAMRNGVVGPNALAILISMVFVTTIITPPLLKKDRST</sequence>
<evidence type="ECO:0000313" key="3">
    <source>
        <dbReference type="Proteomes" id="UP000008386"/>
    </source>
</evidence>
<dbReference type="GeneID" id="10837394"/>
<organism evidence="2 3">
    <name type="scientific">Pyrococcus yayanosii (strain CH1 / JCM 16557)</name>
    <dbReference type="NCBI Taxonomy" id="529709"/>
    <lineage>
        <taxon>Archaea</taxon>
        <taxon>Methanobacteriati</taxon>
        <taxon>Methanobacteriota</taxon>
        <taxon>Thermococci</taxon>
        <taxon>Thermococcales</taxon>
        <taxon>Thermococcaceae</taxon>
        <taxon>Pyrococcus</taxon>
    </lineage>
</organism>
<dbReference type="OrthoDB" id="12029at2157"/>
<dbReference type="HOGENOM" id="CLU_2433998_0_0_2"/>
<proteinExistence type="predicted"/>
<keyword evidence="3" id="KW-1185">Reference proteome</keyword>
<name>F8AJ63_PYRYC</name>
<keyword evidence="1" id="KW-1133">Transmembrane helix</keyword>
<keyword evidence="1" id="KW-0472">Membrane</keyword>